<keyword evidence="3" id="KW-1185">Reference proteome</keyword>
<evidence type="ECO:0000256" key="1">
    <source>
        <dbReference type="SAM" id="MobiDB-lite"/>
    </source>
</evidence>
<evidence type="ECO:0000313" key="2">
    <source>
        <dbReference type="EMBL" id="EAR97680.2"/>
    </source>
</evidence>
<reference evidence="3" key="1">
    <citation type="journal article" date="2006" name="PLoS Biol.">
        <title>Macronuclear genome sequence of the ciliate Tetrahymena thermophila, a model eukaryote.</title>
        <authorList>
            <person name="Eisen J.A."/>
            <person name="Coyne R.S."/>
            <person name="Wu M."/>
            <person name="Wu D."/>
            <person name="Thiagarajan M."/>
            <person name="Wortman J.R."/>
            <person name="Badger J.H."/>
            <person name="Ren Q."/>
            <person name="Amedeo P."/>
            <person name="Jones K.M."/>
            <person name="Tallon L.J."/>
            <person name="Delcher A.L."/>
            <person name="Salzberg S.L."/>
            <person name="Silva J.C."/>
            <person name="Haas B.J."/>
            <person name="Majoros W.H."/>
            <person name="Farzad M."/>
            <person name="Carlton J.M."/>
            <person name="Smith R.K. Jr."/>
            <person name="Garg J."/>
            <person name="Pearlman R.E."/>
            <person name="Karrer K.M."/>
            <person name="Sun L."/>
            <person name="Manning G."/>
            <person name="Elde N.C."/>
            <person name="Turkewitz A.P."/>
            <person name="Asai D.J."/>
            <person name="Wilkes D.E."/>
            <person name="Wang Y."/>
            <person name="Cai H."/>
            <person name="Collins K."/>
            <person name="Stewart B.A."/>
            <person name="Lee S.R."/>
            <person name="Wilamowska K."/>
            <person name="Weinberg Z."/>
            <person name="Ruzzo W.L."/>
            <person name="Wloga D."/>
            <person name="Gaertig J."/>
            <person name="Frankel J."/>
            <person name="Tsao C.-C."/>
            <person name="Gorovsky M.A."/>
            <person name="Keeling P.J."/>
            <person name="Waller R.F."/>
            <person name="Patron N.J."/>
            <person name="Cherry J.M."/>
            <person name="Stover N.A."/>
            <person name="Krieger C.J."/>
            <person name="del Toro C."/>
            <person name="Ryder H.F."/>
            <person name="Williamson S.C."/>
            <person name="Barbeau R.A."/>
            <person name="Hamilton E.P."/>
            <person name="Orias E."/>
        </authorList>
    </citation>
    <scope>NUCLEOTIDE SEQUENCE [LARGE SCALE GENOMIC DNA]</scope>
    <source>
        <strain evidence="3">SB210</strain>
    </source>
</reference>
<feature type="compositionally biased region" description="Polar residues" evidence="1">
    <location>
        <begin position="240"/>
        <end position="252"/>
    </location>
</feature>
<name>Q23MF9_TETTS</name>
<feature type="compositionally biased region" description="Basic and acidic residues" evidence="1">
    <location>
        <begin position="510"/>
        <end position="527"/>
    </location>
</feature>
<dbReference type="KEGG" id="tet:TTHERM_00621000"/>
<feature type="compositionally biased region" description="Low complexity" evidence="1">
    <location>
        <begin position="529"/>
        <end position="540"/>
    </location>
</feature>
<protein>
    <submittedName>
        <fullName evidence="2">Uncharacterized protein</fullName>
    </submittedName>
</protein>
<dbReference type="AlphaFoldDB" id="Q23MF9"/>
<dbReference type="EMBL" id="GG662661">
    <property type="protein sequence ID" value="EAR97680.2"/>
    <property type="molecule type" value="Genomic_DNA"/>
</dbReference>
<evidence type="ECO:0000313" key="3">
    <source>
        <dbReference type="Proteomes" id="UP000009168"/>
    </source>
</evidence>
<feature type="compositionally biased region" description="Polar residues" evidence="1">
    <location>
        <begin position="206"/>
        <end position="216"/>
    </location>
</feature>
<dbReference type="GeneID" id="7844860"/>
<proteinExistence type="predicted"/>
<dbReference type="HOGENOM" id="CLU_517329_0_0_1"/>
<dbReference type="RefSeq" id="XP_001017925.2">
    <property type="nucleotide sequence ID" value="XM_001017925.2"/>
</dbReference>
<dbReference type="Proteomes" id="UP000009168">
    <property type="component" value="Unassembled WGS sequence"/>
</dbReference>
<sequence>MNHQASILQTIESVSNLENATVEQEIKKSSQIFDKIAFKKNQINKEQLQQQLIQNRQIYLEQKQQDIADQKQLRKLEKIKIRAEQSQGLIQHPKQFRQIFQPSDLFSPTKFVQPEQELKEINKFTFVPLKQKIQQSIADKKISQAPWISASNGQDAFDKNQIFKPTPQEEKLVIDQKEKFKQQRFDYKNFKNYLKTKFNNLYFEYPQNQNEGTTDNKPIKQKSSHQSQEYKNELVGRLQPQIQRSNTASSVNRIKKPNDDTQQKELRAQSTERERAIHKNNKNQNALIQNNGRDSPKLVFKRIQSPQNISLNFNSIFFNNMDQEQINSKNHKLISMNIPQKQNSTLVQNINIKQRIPLQKLNSQFQNNLNSPINRVCSPQNTFNQQFSKTGFMYSQQNSPMNQVNFFNSQQLGLQKTTSSVSTHENAFHSRKQSHSLFNSTLQSLNQKQQSQQSSLAWKYGYSNNHKTNEIFSQYTSDSNDFKMNQSRSPNFVFKPNGNLGNLFSDYYKDKGENNETKQNKIIRDRVASTSSSKKQLTSS</sequence>
<organism evidence="2 3">
    <name type="scientific">Tetrahymena thermophila (strain SB210)</name>
    <dbReference type="NCBI Taxonomy" id="312017"/>
    <lineage>
        <taxon>Eukaryota</taxon>
        <taxon>Sar</taxon>
        <taxon>Alveolata</taxon>
        <taxon>Ciliophora</taxon>
        <taxon>Intramacronucleata</taxon>
        <taxon>Oligohymenophorea</taxon>
        <taxon>Hymenostomatida</taxon>
        <taxon>Tetrahymenina</taxon>
        <taxon>Tetrahymenidae</taxon>
        <taxon>Tetrahymena</taxon>
    </lineage>
</organism>
<feature type="region of interest" description="Disordered" evidence="1">
    <location>
        <begin position="206"/>
        <end position="280"/>
    </location>
</feature>
<gene>
    <name evidence="2" type="ORF">TTHERM_00621000</name>
</gene>
<dbReference type="InParanoid" id="Q23MF9"/>
<feature type="region of interest" description="Disordered" evidence="1">
    <location>
        <begin position="510"/>
        <end position="540"/>
    </location>
</feature>
<feature type="compositionally biased region" description="Basic and acidic residues" evidence="1">
    <location>
        <begin position="256"/>
        <end position="277"/>
    </location>
</feature>
<accession>Q23MF9</accession>